<gene>
    <name evidence="2" type="ORF">GGQ93_002821</name>
</gene>
<keyword evidence="1" id="KW-0472">Membrane</keyword>
<accession>A0A7W9C8L6</accession>
<feature type="transmembrane region" description="Helical" evidence="1">
    <location>
        <begin position="12"/>
        <end position="33"/>
    </location>
</feature>
<dbReference type="GeneID" id="88840080"/>
<evidence type="ECO:0000313" key="2">
    <source>
        <dbReference type="EMBL" id="MBB5741083.1"/>
    </source>
</evidence>
<dbReference type="RefSeq" id="WP_137721941.1">
    <property type="nucleotide sequence ID" value="NZ_CAJFZW010000045.1"/>
</dbReference>
<evidence type="ECO:0008006" key="4">
    <source>
        <dbReference type="Google" id="ProtNLM"/>
    </source>
</evidence>
<keyword evidence="1" id="KW-1133">Transmembrane helix</keyword>
<dbReference type="AlphaFoldDB" id="A0A7W9C8L6"/>
<organism evidence="2 3">
    <name type="scientific">Brevundimonas aurantiaca</name>
    <dbReference type="NCBI Taxonomy" id="74316"/>
    <lineage>
        <taxon>Bacteria</taxon>
        <taxon>Pseudomonadati</taxon>
        <taxon>Pseudomonadota</taxon>
        <taxon>Alphaproteobacteria</taxon>
        <taxon>Caulobacterales</taxon>
        <taxon>Caulobacteraceae</taxon>
        <taxon>Brevundimonas</taxon>
    </lineage>
</organism>
<evidence type="ECO:0000256" key="1">
    <source>
        <dbReference type="SAM" id="Phobius"/>
    </source>
</evidence>
<proteinExistence type="predicted"/>
<protein>
    <recommendedName>
        <fullName evidence="4">DUF2474 domain-containing protein</fullName>
    </recommendedName>
</protein>
<keyword evidence="3" id="KW-1185">Reference proteome</keyword>
<comment type="caution">
    <text evidence="2">The sequence shown here is derived from an EMBL/GenBank/DDBJ whole genome shotgun (WGS) entry which is preliminary data.</text>
</comment>
<keyword evidence="1" id="KW-0812">Transmembrane</keyword>
<dbReference type="Proteomes" id="UP000527324">
    <property type="component" value="Unassembled WGS sequence"/>
</dbReference>
<sequence>MRRGSTNGLRQGLWFVALWALGVGVLGIVAYLLRGVLKLAGG</sequence>
<name>A0A7W9C8L6_9CAUL</name>
<reference evidence="2 3" key="1">
    <citation type="submission" date="2020-08" db="EMBL/GenBank/DDBJ databases">
        <title>Genomic Encyclopedia of Type Strains, Phase IV (KMG-IV): sequencing the most valuable type-strain genomes for metagenomic binning, comparative biology and taxonomic classification.</title>
        <authorList>
            <person name="Goeker M."/>
        </authorList>
    </citation>
    <scope>NUCLEOTIDE SEQUENCE [LARGE SCALE GENOMIC DNA]</scope>
    <source>
        <strain evidence="2 3">DSM 4731</strain>
    </source>
</reference>
<dbReference type="EMBL" id="JACHOQ010000010">
    <property type="protein sequence ID" value="MBB5741083.1"/>
    <property type="molecule type" value="Genomic_DNA"/>
</dbReference>
<evidence type="ECO:0000313" key="3">
    <source>
        <dbReference type="Proteomes" id="UP000527324"/>
    </source>
</evidence>